<dbReference type="NCBIfam" id="TIGR04183">
    <property type="entry name" value="Por_Secre_tail"/>
    <property type="match status" value="1"/>
</dbReference>
<organism evidence="4 5">
    <name type="scientific">Polaribacter cellanae</name>
    <dbReference type="NCBI Taxonomy" id="2818493"/>
    <lineage>
        <taxon>Bacteria</taxon>
        <taxon>Pseudomonadati</taxon>
        <taxon>Bacteroidota</taxon>
        <taxon>Flavobacteriia</taxon>
        <taxon>Flavobacteriales</taxon>
        <taxon>Flavobacteriaceae</taxon>
    </lineage>
</organism>
<dbReference type="Proteomes" id="UP000663920">
    <property type="component" value="Chromosome"/>
</dbReference>
<dbReference type="Pfam" id="PF18962">
    <property type="entry name" value="Por_Secre_tail"/>
    <property type="match status" value="1"/>
</dbReference>
<dbReference type="Gene3D" id="2.130.10.10">
    <property type="entry name" value="YVTN repeat-like/Quinoprotein amine dehydrogenase"/>
    <property type="match status" value="4"/>
</dbReference>
<dbReference type="InterPro" id="IPR036278">
    <property type="entry name" value="Sialidase_sf"/>
</dbReference>
<dbReference type="RefSeq" id="WP_208080323.1">
    <property type="nucleotide sequence ID" value="NZ_CP071869.1"/>
</dbReference>
<protein>
    <submittedName>
        <fullName evidence="4">T9SS type A sorting domain-containing protein</fullName>
    </submittedName>
</protein>
<sequence>MTRKYYIFTLITVGVILTISILKNKETDLEKNHREYTEYIQNHPYAKRTSLNRKELKSIAKKDRPDLAFEQDFLRTVDPKTKKLHQDRLVSAINYSKKRNKNNFLKKSTNSTLNWSSRGPKTVSGRVRALMFDPNDATDKRVFAGGVSGGIWKNNDITNENSPWEQVNPEMSNFAISAMAYDPVQTNTFYIGTGEGWGNSDAVNGAGIWKSTDGGVTWNNLATTVDFEQVFDIVVRNEGGATGVIYAAMRDLDGINSSGTDVFRSVDGGATWTVSLDDPIRDLELAADGTIWAGNATGSILSSSDGVTWVSKYTSSLNSPGRVELSTAKSSTKIVYALITAEVPNSNNTGKVSGLGEIVKTENAGTTWSNLPEPADSGDATIPDKDFTRGQAWYDLIISVDPTDSKKLYVGGVNTFKSNDGGTTWIKTSSWESYYDNSVSIVHADIHNIIFRPNKNELLVATDGGIFYSPNNSLTQTTTGFVPRNLNFNITQFYSGAIDPVNENGFLGGAQDNGTSYFNEPNISSTSELLGGDGGFCFIDQTATNSVRGIYYLASTQNNVTYLYDYSNGSPKYTSLINNDKSGSFINASDYDDVNNIFYSYDSPNIITRATLKADYENQGDDQKFLGVTDSIQSNLFNGAVATHIRVSPHNNNQRQVFFGTSFGKIVKFDSQNETFSNVSTPVGVNGSVSCIEFGATDNEILLTYSNYGILSVWYTVDGGANWTNVEGNLPDIPVRWALFNPLNRKEVILATEVGVWKTKNIKKAPASSIVWEPASTNMGNVRVDMLQYRASDNLILAATHGRGMFTSNFTAAPASINDVLAKTKAFTIYPTISNGNFTLFAKNSLGKSKVRVFDISGKQVYKTNLDFTSQEKQEISVNLNAGIYIVNVVDENNKKSSNKIIIE</sequence>
<gene>
    <name evidence="4" type="ORF">J3359_08845</name>
</gene>
<name>A0A975CQN3_9FLAO</name>
<evidence type="ECO:0000313" key="5">
    <source>
        <dbReference type="Proteomes" id="UP000663920"/>
    </source>
</evidence>
<evidence type="ECO:0000256" key="1">
    <source>
        <dbReference type="ARBA" id="ARBA00022729"/>
    </source>
</evidence>
<dbReference type="SUPFAM" id="SSF50939">
    <property type="entry name" value="Sialidases"/>
    <property type="match status" value="1"/>
</dbReference>
<keyword evidence="2" id="KW-0472">Membrane</keyword>
<reference evidence="4 5" key="1">
    <citation type="submission" date="2021-03" db="EMBL/GenBank/DDBJ databases">
        <title>Complete genome of Polaribacter_sp.SM13.</title>
        <authorList>
            <person name="Jeong S.W."/>
            <person name="Bae J.W."/>
        </authorList>
    </citation>
    <scope>NUCLEOTIDE SEQUENCE [LARGE SCALE GENOMIC DNA]</scope>
    <source>
        <strain evidence="4 5">SM13</strain>
    </source>
</reference>
<evidence type="ECO:0000259" key="3">
    <source>
        <dbReference type="Pfam" id="PF18962"/>
    </source>
</evidence>
<keyword evidence="5" id="KW-1185">Reference proteome</keyword>
<dbReference type="InterPro" id="IPR026444">
    <property type="entry name" value="Secre_tail"/>
</dbReference>
<dbReference type="EMBL" id="CP071869">
    <property type="protein sequence ID" value="QTE24351.1"/>
    <property type="molecule type" value="Genomic_DNA"/>
</dbReference>
<dbReference type="PANTHER" id="PTHR43739:SF5">
    <property type="entry name" value="EXO-ALPHA-SIALIDASE"/>
    <property type="match status" value="1"/>
</dbReference>
<feature type="domain" description="Secretion system C-terminal sorting" evidence="3">
    <location>
        <begin position="829"/>
        <end position="903"/>
    </location>
</feature>
<dbReference type="SUPFAM" id="SSF110296">
    <property type="entry name" value="Oligoxyloglucan reducing end-specific cellobiohydrolase"/>
    <property type="match status" value="1"/>
</dbReference>
<dbReference type="PANTHER" id="PTHR43739">
    <property type="entry name" value="XYLOGLUCANASE (EUROFUNG)"/>
    <property type="match status" value="1"/>
</dbReference>
<feature type="transmembrane region" description="Helical" evidence="2">
    <location>
        <begin position="5"/>
        <end position="22"/>
    </location>
</feature>
<keyword evidence="2" id="KW-1133">Transmembrane helix</keyword>
<dbReference type="GO" id="GO:0010411">
    <property type="term" value="P:xyloglucan metabolic process"/>
    <property type="evidence" value="ECO:0007669"/>
    <property type="project" value="TreeGrafter"/>
</dbReference>
<keyword evidence="1" id="KW-0732">Signal</keyword>
<dbReference type="AlphaFoldDB" id="A0A975CQN3"/>
<evidence type="ECO:0000256" key="2">
    <source>
        <dbReference type="SAM" id="Phobius"/>
    </source>
</evidence>
<keyword evidence="2" id="KW-0812">Transmembrane</keyword>
<evidence type="ECO:0000313" key="4">
    <source>
        <dbReference type="EMBL" id="QTE24351.1"/>
    </source>
</evidence>
<dbReference type="CDD" id="cd15482">
    <property type="entry name" value="Sialidase_non-viral"/>
    <property type="match status" value="1"/>
</dbReference>
<proteinExistence type="predicted"/>
<accession>A0A975CQN3</accession>
<dbReference type="InterPro" id="IPR052025">
    <property type="entry name" value="Xyloglucanase_GH74"/>
</dbReference>
<dbReference type="KEGG" id="pcea:J3359_08845"/>
<dbReference type="InterPro" id="IPR015943">
    <property type="entry name" value="WD40/YVTN_repeat-like_dom_sf"/>
</dbReference>